<proteinExistence type="predicted"/>
<organism evidence="2 3">
    <name type="scientific">Candidatus Contendobacter odensis Run_B_J11</name>
    <dbReference type="NCBI Taxonomy" id="1400861"/>
    <lineage>
        <taxon>Bacteria</taxon>
        <taxon>Pseudomonadati</taxon>
        <taxon>Pseudomonadota</taxon>
        <taxon>Gammaproteobacteria</taxon>
        <taxon>Candidatus Competibacteraceae</taxon>
        <taxon>Candidatus Contendibacter</taxon>
    </lineage>
</organism>
<accession>A0A7U7J5K9</accession>
<evidence type="ECO:0000313" key="3">
    <source>
        <dbReference type="Proteomes" id="UP000019184"/>
    </source>
</evidence>
<feature type="region of interest" description="Disordered" evidence="1">
    <location>
        <begin position="53"/>
        <end position="73"/>
    </location>
</feature>
<keyword evidence="3" id="KW-1185">Reference proteome</keyword>
<comment type="caution">
    <text evidence="2">The sequence shown here is derived from an EMBL/GenBank/DDBJ whole genome shotgun (WGS) entry which is preliminary data.</text>
</comment>
<dbReference type="AlphaFoldDB" id="A0A7U7J5K9"/>
<sequence length="73" mass="7990">MNVKIHGYTSYDGLANIFKPFVLDSAPLKASNLAGRNGAALYVYRPYPNFLGSDRTGSPQRRSVPLSRRGTTS</sequence>
<evidence type="ECO:0000313" key="2">
    <source>
        <dbReference type="EMBL" id="CDH46568.1"/>
    </source>
</evidence>
<protein>
    <submittedName>
        <fullName evidence="2">Uncharacterized protein</fullName>
    </submittedName>
</protein>
<gene>
    <name evidence="2" type="ORF">BN874_520009</name>
</gene>
<dbReference type="EMBL" id="CBTK010000268">
    <property type="protein sequence ID" value="CDH46568.1"/>
    <property type="molecule type" value="Genomic_DNA"/>
</dbReference>
<name>A0A7U7J5K9_9GAMM</name>
<evidence type="ECO:0000256" key="1">
    <source>
        <dbReference type="SAM" id="MobiDB-lite"/>
    </source>
</evidence>
<dbReference type="Proteomes" id="UP000019184">
    <property type="component" value="Unassembled WGS sequence"/>
</dbReference>
<reference evidence="2 3" key="1">
    <citation type="journal article" date="2014" name="ISME J.">
        <title>Candidatus Competibacter-lineage genomes retrieved from metagenomes reveal functional metabolic diversity.</title>
        <authorList>
            <person name="McIlroy S.J."/>
            <person name="Albertsen M."/>
            <person name="Andresen E.K."/>
            <person name="Saunders A.M."/>
            <person name="Kristiansen R."/>
            <person name="Stokholm-Bjerregaard M."/>
            <person name="Nielsen K.L."/>
            <person name="Nielsen P.H."/>
        </authorList>
    </citation>
    <scope>NUCLEOTIDE SEQUENCE [LARGE SCALE GENOMIC DNA]</scope>
    <source>
        <strain evidence="2 3">Run_B_J11</strain>
    </source>
</reference>